<evidence type="ECO:0000313" key="1">
    <source>
        <dbReference type="Proteomes" id="UP000694918"/>
    </source>
</evidence>
<organism evidence="1 2">
    <name type="scientific">Populus euphratica</name>
    <name type="common">Euphrates poplar</name>
    <dbReference type="NCBI Taxonomy" id="75702"/>
    <lineage>
        <taxon>Eukaryota</taxon>
        <taxon>Viridiplantae</taxon>
        <taxon>Streptophyta</taxon>
        <taxon>Embryophyta</taxon>
        <taxon>Tracheophyta</taxon>
        <taxon>Spermatophyta</taxon>
        <taxon>Magnoliopsida</taxon>
        <taxon>eudicotyledons</taxon>
        <taxon>Gunneridae</taxon>
        <taxon>Pentapetalae</taxon>
        <taxon>rosids</taxon>
        <taxon>fabids</taxon>
        <taxon>Malpighiales</taxon>
        <taxon>Salicaceae</taxon>
        <taxon>Saliceae</taxon>
        <taxon>Populus</taxon>
    </lineage>
</organism>
<dbReference type="GeneID" id="105117667"/>
<protein>
    <submittedName>
        <fullName evidence="2">ABC transporter A family member 3-like</fullName>
    </submittedName>
</protein>
<dbReference type="InterPro" id="IPR027417">
    <property type="entry name" value="P-loop_NTPase"/>
</dbReference>
<dbReference type="InterPro" id="IPR026082">
    <property type="entry name" value="ABCA"/>
</dbReference>
<gene>
    <name evidence="2" type="primary">LOC105117667</name>
</gene>
<dbReference type="Proteomes" id="UP000694918">
    <property type="component" value="Unplaced"/>
</dbReference>
<sequence length="159" mass="18013">MKGWKSRKTGGERFISCYASRRVLRHAWSKWHTTPTSGAAYVDGLDMQTQMDSPAMGCSDRETALTILWKTEEPKRFCYEKMVADKHAGKYSGGTKRRLGVAISLIGDHKIVYMDEPSTGLDPASRSTLWNVVKRAEQEKENILTTLSMEEADYLCDRV</sequence>
<dbReference type="RefSeq" id="XP_011013712.1">
    <property type="nucleotide sequence ID" value="XM_011015410.1"/>
</dbReference>
<proteinExistence type="predicted"/>
<dbReference type="PANTHER" id="PTHR19229">
    <property type="entry name" value="ATP-BINDING CASSETTE TRANSPORTER SUBFAMILY A ABCA"/>
    <property type="match status" value="1"/>
</dbReference>
<dbReference type="PANTHER" id="PTHR19229:SF154">
    <property type="entry name" value="ABC TRANSPORTER A FAMILY MEMBER 3-RELATED"/>
    <property type="match status" value="1"/>
</dbReference>
<name>A0AAJ6XCE1_POPEU</name>
<dbReference type="Gene3D" id="3.40.50.300">
    <property type="entry name" value="P-loop containing nucleotide triphosphate hydrolases"/>
    <property type="match status" value="1"/>
</dbReference>
<keyword evidence="1" id="KW-1185">Reference proteome</keyword>
<dbReference type="KEGG" id="peu:105117667"/>
<dbReference type="SUPFAM" id="SSF52540">
    <property type="entry name" value="P-loop containing nucleoside triphosphate hydrolases"/>
    <property type="match status" value="1"/>
</dbReference>
<dbReference type="GO" id="GO:0140359">
    <property type="term" value="F:ABC-type transporter activity"/>
    <property type="evidence" value="ECO:0007669"/>
    <property type="project" value="InterPro"/>
</dbReference>
<evidence type="ECO:0000313" key="2">
    <source>
        <dbReference type="RefSeq" id="XP_011013712.1"/>
    </source>
</evidence>
<reference evidence="2" key="1">
    <citation type="submission" date="2025-08" db="UniProtKB">
        <authorList>
            <consortium name="RefSeq"/>
        </authorList>
    </citation>
    <scope>IDENTIFICATION</scope>
</reference>
<dbReference type="AlphaFoldDB" id="A0AAJ6XCE1"/>
<dbReference type="GO" id="GO:0016020">
    <property type="term" value="C:membrane"/>
    <property type="evidence" value="ECO:0007669"/>
    <property type="project" value="InterPro"/>
</dbReference>
<dbReference type="GO" id="GO:0005319">
    <property type="term" value="F:lipid transporter activity"/>
    <property type="evidence" value="ECO:0007669"/>
    <property type="project" value="TreeGrafter"/>
</dbReference>
<accession>A0AAJ6XCE1</accession>